<keyword evidence="2" id="KW-0472">Membrane</keyword>
<dbReference type="EMBL" id="CP158375">
    <property type="protein sequence ID" value="XDO95751.1"/>
    <property type="molecule type" value="Genomic_DNA"/>
</dbReference>
<keyword evidence="2" id="KW-0812">Transmembrane</keyword>
<feature type="transmembrane region" description="Helical" evidence="2">
    <location>
        <begin position="12"/>
        <end position="33"/>
    </location>
</feature>
<feature type="region of interest" description="Disordered" evidence="1">
    <location>
        <begin position="141"/>
        <end position="175"/>
    </location>
</feature>
<keyword evidence="2" id="KW-1133">Transmembrane helix</keyword>
<evidence type="ECO:0000256" key="1">
    <source>
        <dbReference type="SAM" id="MobiDB-lite"/>
    </source>
</evidence>
<sequence length="275" mass="28580">MARERSNRTPFLAGSLILHAAVIGSFFVSWPWMTKKMVVASVPVTIVAEGPTNVRPAVQGPEDLLAQTEDPVPDATPEPAAPPAPVPEPAPPTPAPKAAQKPVPQKPAPTPAPQKPQPKKPNPAKPKEDAFDLDALAASINKGRKPAGRPNSNAQRGPNRAETAVEARPAAGAATGMTASQLATLGAQLERLWNPNCEVEGGRDVALTVSATISSTGQLVGQPRVIKGMNSNPITQAAATRAISAFGRAAPFSVPPGFRQQEIGFNFNAKSACSN</sequence>
<dbReference type="Gene3D" id="3.30.1150.10">
    <property type="match status" value="1"/>
</dbReference>
<accession>A0AB39KR34</accession>
<name>A0AB39KR34_9CAUL</name>
<protein>
    <submittedName>
        <fullName evidence="3">Energy transducer TonB</fullName>
    </submittedName>
</protein>
<gene>
    <name evidence="3" type="ORF">ABOZ73_13210</name>
</gene>
<proteinExistence type="predicted"/>
<feature type="compositionally biased region" description="Pro residues" evidence="1">
    <location>
        <begin position="104"/>
        <end position="124"/>
    </location>
</feature>
<evidence type="ECO:0000256" key="2">
    <source>
        <dbReference type="SAM" id="Phobius"/>
    </source>
</evidence>
<feature type="compositionally biased region" description="Pro residues" evidence="1">
    <location>
        <begin position="74"/>
        <end position="95"/>
    </location>
</feature>
<dbReference type="RefSeq" id="WP_369058594.1">
    <property type="nucleotide sequence ID" value="NZ_CP158375.1"/>
</dbReference>
<evidence type="ECO:0000313" key="3">
    <source>
        <dbReference type="EMBL" id="XDO95751.1"/>
    </source>
</evidence>
<organism evidence="3">
    <name type="scientific">Caulobacter sp. 73W</name>
    <dbReference type="NCBI Taxonomy" id="3161137"/>
    <lineage>
        <taxon>Bacteria</taxon>
        <taxon>Pseudomonadati</taxon>
        <taxon>Pseudomonadota</taxon>
        <taxon>Alphaproteobacteria</taxon>
        <taxon>Caulobacterales</taxon>
        <taxon>Caulobacteraceae</taxon>
        <taxon>Caulobacter</taxon>
    </lineage>
</organism>
<dbReference type="AlphaFoldDB" id="A0AB39KR34"/>
<feature type="region of interest" description="Disordered" evidence="1">
    <location>
        <begin position="67"/>
        <end position="128"/>
    </location>
</feature>
<reference evidence="3" key="1">
    <citation type="submission" date="2024-06" db="EMBL/GenBank/DDBJ databases">
        <title>Caulobacter inopinatus, sp. nov.</title>
        <authorList>
            <person name="Donachie S.P."/>
        </authorList>
    </citation>
    <scope>NUCLEOTIDE SEQUENCE</scope>
    <source>
        <strain evidence="3">73W</strain>
    </source>
</reference>